<evidence type="ECO:0000256" key="1">
    <source>
        <dbReference type="ARBA" id="ARBA00005417"/>
    </source>
</evidence>
<dbReference type="InterPro" id="IPR027417">
    <property type="entry name" value="P-loop_NTPase"/>
</dbReference>
<keyword evidence="4" id="KW-0547">Nucleotide-binding</keyword>
<dbReference type="Proteomes" id="UP000642809">
    <property type="component" value="Unassembled WGS sequence"/>
</dbReference>
<evidence type="ECO:0000313" key="7">
    <source>
        <dbReference type="EMBL" id="GHB45225.1"/>
    </source>
</evidence>
<reference evidence="7" key="1">
    <citation type="journal article" date="2014" name="Int. J. Syst. Evol. Microbiol.">
        <title>Complete genome sequence of Corynebacterium casei LMG S-19264T (=DSM 44701T), isolated from a smear-ripened cheese.</title>
        <authorList>
            <consortium name="US DOE Joint Genome Institute (JGI-PGF)"/>
            <person name="Walter F."/>
            <person name="Albersmeier A."/>
            <person name="Kalinowski J."/>
            <person name="Ruckert C."/>
        </authorList>
    </citation>
    <scope>NUCLEOTIDE SEQUENCE</scope>
    <source>
        <strain evidence="7">KCTC 23224</strain>
    </source>
</reference>
<evidence type="ECO:0000256" key="4">
    <source>
        <dbReference type="ARBA" id="ARBA00022741"/>
    </source>
</evidence>
<dbReference type="InterPro" id="IPR017871">
    <property type="entry name" value="ABC_transporter-like_CS"/>
</dbReference>
<keyword evidence="5 7" id="KW-0067">ATP-binding</keyword>
<dbReference type="Pfam" id="PF00005">
    <property type="entry name" value="ABC_tran"/>
    <property type="match status" value="1"/>
</dbReference>
<dbReference type="SUPFAM" id="SSF52540">
    <property type="entry name" value="P-loop containing nucleoside triphosphate hydrolases"/>
    <property type="match status" value="1"/>
</dbReference>
<dbReference type="InterPro" id="IPR025302">
    <property type="entry name" value="DrrA1/2-like_C"/>
</dbReference>
<dbReference type="Pfam" id="PF13732">
    <property type="entry name" value="DrrA1-3_C"/>
    <property type="match status" value="1"/>
</dbReference>
<dbReference type="Gene3D" id="3.40.50.300">
    <property type="entry name" value="P-loop containing nucleotide triphosphate hydrolases"/>
    <property type="match status" value="1"/>
</dbReference>
<dbReference type="PANTHER" id="PTHR42711">
    <property type="entry name" value="ABC TRANSPORTER ATP-BINDING PROTEIN"/>
    <property type="match status" value="1"/>
</dbReference>
<evidence type="ECO:0000313" key="8">
    <source>
        <dbReference type="Proteomes" id="UP000642809"/>
    </source>
</evidence>
<keyword evidence="8" id="KW-1185">Reference proteome</keyword>
<dbReference type="InterPro" id="IPR003593">
    <property type="entry name" value="AAA+_ATPase"/>
</dbReference>
<protein>
    <submittedName>
        <fullName evidence="7">ABC transporter ATP-binding protein</fullName>
    </submittedName>
</protein>
<evidence type="ECO:0000256" key="5">
    <source>
        <dbReference type="ARBA" id="ARBA00022840"/>
    </source>
</evidence>
<dbReference type="PROSITE" id="PS00211">
    <property type="entry name" value="ABC_TRANSPORTER_1"/>
    <property type="match status" value="1"/>
</dbReference>
<dbReference type="PANTHER" id="PTHR42711:SF5">
    <property type="entry name" value="ABC TRANSPORTER ATP-BINDING PROTEIN NATA"/>
    <property type="match status" value="1"/>
</dbReference>
<sequence>MSIAIPQQGIFGLLGPNGAGKSTLIRIINQIIEQDSGKIFFRGEALQPKHIANIGYLPEERGLYKKMKVWDQLVFFAKLKGKSDHDAKVHVSNWIKKFDIQHWRNKSIDELSKGMAQKIQFIATVIHEPQLLILDEPFSGFDPVNAELIKNEILELREKGMSIILSTHRMESVELLCDTIALLNRSEIILQGRLQEVKQTFAADRYQVKLKPFTDQLPEGTLINKDQDIVTLEVSLNGMQTNEYLQNLMLMGEVKEFTKLIPSMEQIFIQQVKTLSHE</sequence>
<accession>A0A8J3G6J2</accession>
<evidence type="ECO:0000256" key="2">
    <source>
        <dbReference type="ARBA" id="ARBA00022448"/>
    </source>
</evidence>
<comment type="similarity">
    <text evidence="1">Belongs to the ABC transporter superfamily.</text>
</comment>
<dbReference type="GO" id="GO:0005524">
    <property type="term" value="F:ATP binding"/>
    <property type="evidence" value="ECO:0007669"/>
    <property type="project" value="UniProtKB-KW"/>
</dbReference>
<name>A0A8J3G6J2_9BACT</name>
<organism evidence="7 8">
    <name type="scientific">Mongoliitalea lutea</name>
    <dbReference type="NCBI Taxonomy" id="849756"/>
    <lineage>
        <taxon>Bacteria</taxon>
        <taxon>Pseudomonadati</taxon>
        <taxon>Bacteroidota</taxon>
        <taxon>Cytophagia</taxon>
        <taxon>Cytophagales</taxon>
        <taxon>Cyclobacteriaceae</taxon>
        <taxon>Mongoliitalea</taxon>
    </lineage>
</organism>
<dbReference type="EMBL" id="BMYF01000018">
    <property type="protein sequence ID" value="GHB45225.1"/>
    <property type="molecule type" value="Genomic_DNA"/>
</dbReference>
<evidence type="ECO:0000256" key="3">
    <source>
        <dbReference type="ARBA" id="ARBA00022458"/>
    </source>
</evidence>
<dbReference type="InterPro" id="IPR050763">
    <property type="entry name" value="ABC_transporter_ATP-binding"/>
</dbReference>
<feature type="domain" description="ABC transporter" evidence="6">
    <location>
        <begin position="1"/>
        <end position="210"/>
    </location>
</feature>
<dbReference type="SMART" id="SM00382">
    <property type="entry name" value="AAA"/>
    <property type="match status" value="1"/>
</dbReference>
<dbReference type="GO" id="GO:0016887">
    <property type="term" value="F:ATP hydrolysis activity"/>
    <property type="evidence" value="ECO:0007669"/>
    <property type="project" value="InterPro"/>
</dbReference>
<keyword evidence="2" id="KW-0813">Transport</keyword>
<reference evidence="7" key="2">
    <citation type="submission" date="2020-09" db="EMBL/GenBank/DDBJ databases">
        <authorList>
            <person name="Sun Q."/>
            <person name="Kim S."/>
        </authorList>
    </citation>
    <scope>NUCLEOTIDE SEQUENCE</scope>
    <source>
        <strain evidence="7">KCTC 23224</strain>
    </source>
</reference>
<evidence type="ECO:0000259" key="6">
    <source>
        <dbReference type="PROSITE" id="PS50893"/>
    </source>
</evidence>
<dbReference type="RefSeq" id="WP_308428173.1">
    <property type="nucleotide sequence ID" value="NZ_BMYF01000018.1"/>
</dbReference>
<dbReference type="AlphaFoldDB" id="A0A8J3G6J2"/>
<dbReference type="InterPro" id="IPR003439">
    <property type="entry name" value="ABC_transporter-like_ATP-bd"/>
</dbReference>
<gene>
    <name evidence="7" type="primary">natA</name>
    <name evidence="7" type="ORF">GCM10008106_27750</name>
</gene>
<proteinExistence type="inferred from homology"/>
<dbReference type="PROSITE" id="PS50893">
    <property type="entry name" value="ABC_TRANSPORTER_2"/>
    <property type="match status" value="1"/>
</dbReference>
<comment type="caution">
    <text evidence="7">The sequence shown here is derived from an EMBL/GenBank/DDBJ whole genome shotgun (WGS) entry which is preliminary data.</text>
</comment>
<keyword evidence="3" id="KW-0536">Nodulation</keyword>